<dbReference type="Gene3D" id="1.10.1200.10">
    <property type="entry name" value="ACP-like"/>
    <property type="match status" value="1"/>
</dbReference>
<keyword evidence="5" id="KW-1185">Reference proteome</keyword>
<name>A0A9P5YPR9_9AGAR</name>
<evidence type="ECO:0000313" key="4">
    <source>
        <dbReference type="EMBL" id="KAF9471721.1"/>
    </source>
</evidence>
<dbReference type="InterPro" id="IPR000873">
    <property type="entry name" value="AMP-dep_synth/lig_dom"/>
</dbReference>
<dbReference type="Pfam" id="PF23562">
    <property type="entry name" value="AMP-binding_C_3"/>
    <property type="match status" value="1"/>
</dbReference>
<dbReference type="InterPro" id="IPR020845">
    <property type="entry name" value="AMP-binding_CS"/>
</dbReference>
<dbReference type="InterPro" id="IPR013120">
    <property type="entry name" value="FAR_NAD-bd"/>
</dbReference>
<dbReference type="GO" id="GO:0031177">
    <property type="term" value="F:phosphopantetheine binding"/>
    <property type="evidence" value="ECO:0007669"/>
    <property type="project" value="InterPro"/>
</dbReference>
<dbReference type="SUPFAM" id="SSF51735">
    <property type="entry name" value="NAD(P)-binding Rossmann-fold domains"/>
    <property type="match status" value="1"/>
</dbReference>
<dbReference type="EMBL" id="MU155634">
    <property type="protein sequence ID" value="KAF9471721.1"/>
    <property type="molecule type" value="Genomic_DNA"/>
</dbReference>
<dbReference type="InterPro" id="IPR020806">
    <property type="entry name" value="PKS_PP-bd"/>
</dbReference>
<dbReference type="Pfam" id="PF00501">
    <property type="entry name" value="AMP-binding"/>
    <property type="match status" value="1"/>
</dbReference>
<dbReference type="PANTHER" id="PTHR43439">
    <property type="entry name" value="PHENYLACETATE-COENZYME A LIGASE"/>
    <property type="match status" value="1"/>
</dbReference>
<gene>
    <name evidence="4" type="ORF">BDN70DRAFT_998526</name>
</gene>
<dbReference type="Gene3D" id="3.40.50.720">
    <property type="entry name" value="NAD(P)-binding Rossmann-like Domain"/>
    <property type="match status" value="1"/>
</dbReference>
<keyword evidence="2" id="KW-0597">Phosphoprotein</keyword>
<dbReference type="PROSITE" id="PS00455">
    <property type="entry name" value="AMP_BINDING"/>
    <property type="match status" value="1"/>
</dbReference>
<reference evidence="4" key="1">
    <citation type="submission" date="2020-11" db="EMBL/GenBank/DDBJ databases">
        <authorList>
            <consortium name="DOE Joint Genome Institute"/>
            <person name="Ahrendt S."/>
            <person name="Riley R."/>
            <person name="Andreopoulos W."/>
            <person name="Labutti K."/>
            <person name="Pangilinan J."/>
            <person name="Ruiz-Duenas F.J."/>
            <person name="Barrasa J.M."/>
            <person name="Sanchez-Garcia M."/>
            <person name="Camarero S."/>
            <person name="Miyauchi S."/>
            <person name="Serrano A."/>
            <person name="Linde D."/>
            <person name="Babiker R."/>
            <person name="Drula E."/>
            <person name="Ayuso-Fernandez I."/>
            <person name="Pacheco R."/>
            <person name="Padilla G."/>
            <person name="Ferreira P."/>
            <person name="Barriuso J."/>
            <person name="Kellner H."/>
            <person name="Castanera R."/>
            <person name="Alfaro M."/>
            <person name="Ramirez L."/>
            <person name="Pisabarro A.G."/>
            <person name="Kuo A."/>
            <person name="Tritt A."/>
            <person name="Lipzen A."/>
            <person name="He G."/>
            <person name="Yan M."/>
            <person name="Ng V."/>
            <person name="Cullen D."/>
            <person name="Martin F."/>
            <person name="Rosso M.-N."/>
            <person name="Henrissat B."/>
            <person name="Hibbett D."/>
            <person name="Martinez A.T."/>
            <person name="Grigoriev I.V."/>
        </authorList>
    </citation>
    <scope>NUCLEOTIDE SEQUENCE</scope>
    <source>
        <strain evidence="4">CIRM-BRFM 674</strain>
    </source>
</reference>
<dbReference type="Gene3D" id="3.40.50.12780">
    <property type="entry name" value="N-terminal domain of ligase-like"/>
    <property type="match status" value="1"/>
</dbReference>
<proteinExistence type="predicted"/>
<dbReference type="InterPro" id="IPR051414">
    <property type="entry name" value="Adenylate-forming_Reductase"/>
</dbReference>
<dbReference type="AlphaFoldDB" id="A0A9P5YPR9"/>
<dbReference type="PANTHER" id="PTHR43439:SF2">
    <property type="entry name" value="ENZYME, PUTATIVE (JCVI)-RELATED"/>
    <property type="match status" value="1"/>
</dbReference>
<evidence type="ECO:0000259" key="3">
    <source>
        <dbReference type="PROSITE" id="PS50075"/>
    </source>
</evidence>
<dbReference type="InterPro" id="IPR009081">
    <property type="entry name" value="PP-bd_ACP"/>
</dbReference>
<dbReference type="PROSITE" id="PS50075">
    <property type="entry name" value="CARRIER"/>
    <property type="match status" value="1"/>
</dbReference>
<evidence type="ECO:0000256" key="1">
    <source>
        <dbReference type="ARBA" id="ARBA00022450"/>
    </source>
</evidence>
<dbReference type="InterPro" id="IPR036736">
    <property type="entry name" value="ACP-like_sf"/>
</dbReference>
<dbReference type="SUPFAM" id="SSF47336">
    <property type="entry name" value="ACP-like"/>
    <property type="match status" value="1"/>
</dbReference>
<evidence type="ECO:0000313" key="5">
    <source>
        <dbReference type="Proteomes" id="UP000807469"/>
    </source>
</evidence>
<dbReference type="Pfam" id="PF00550">
    <property type="entry name" value="PP-binding"/>
    <property type="match status" value="1"/>
</dbReference>
<dbReference type="InterPro" id="IPR036291">
    <property type="entry name" value="NAD(P)-bd_dom_sf"/>
</dbReference>
<dbReference type="SMART" id="SM00823">
    <property type="entry name" value="PKS_PP"/>
    <property type="match status" value="1"/>
</dbReference>
<dbReference type="Pfam" id="PF07993">
    <property type="entry name" value="NAD_binding_4"/>
    <property type="match status" value="1"/>
</dbReference>
<comment type="caution">
    <text evidence="4">The sequence shown here is derived from an EMBL/GenBank/DDBJ whole genome shotgun (WGS) entry which is preliminary data.</text>
</comment>
<protein>
    <submittedName>
        <fullName evidence="4">Acetyl-CoA synthetase-like protein</fullName>
    </submittedName>
</protein>
<dbReference type="Proteomes" id="UP000807469">
    <property type="component" value="Unassembled WGS sequence"/>
</dbReference>
<dbReference type="OrthoDB" id="429813at2759"/>
<evidence type="ECO:0000256" key="2">
    <source>
        <dbReference type="ARBA" id="ARBA00022553"/>
    </source>
</evidence>
<dbReference type="InterPro" id="IPR042099">
    <property type="entry name" value="ANL_N_sf"/>
</dbReference>
<keyword evidence="1" id="KW-0596">Phosphopantetheine</keyword>
<accession>A0A9P5YPR9</accession>
<dbReference type="SUPFAM" id="SSF56801">
    <property type="entry name" value="Acetyl-CoA synthetase-like"/>
    <property type="match status" value="1"/>
</dbReference>
<feature type="domain" description="Carrier" evidence="3">
    <location>
        <begin position="587"/>
        <end position="668"/>
    </location>
</feature>
<organism evidence="4 5">
    <name type="scientific">Pholiota conissans</name>
    <dbReference type="NCBI Taxonomy" id="109636"/>
    <lineage>
        <taxon>Eukaryota</taxon>
        <taxon>Fungi</taxon>
        <taxon>Dikarya</taxon>
        <taxon>Basidiomycota</taxon>
        <taxon>Agaricomycotina</taxon>
        <taxon>Agaricomycetes</taxon>
        <taxon>Agaricomycetidae</taxon>
        <taxon>Agaricales</taxon>
        <taxon>Agaricineae</taxon>
        <taxon>Strophariaceae</taxon>
        <taxon>Pholiota</taxon>
    </lineage>
</organism>
<sequence length="1095" mass="121860">MSSLAPIFTVPPTDGTILLHDTLAFHRNHNPSLPMYLFAEDGADEISEVTYEQFDKACRRVVRSIGTDFDFSSPGGRPVVALIALADTLLYQTIVLGLMSMGLVPFPISPRNNAPAIAHLLRSTSCHHVLATCSTLKGLVVDIQTEIQRIDPDYTVDIRETPSLFEVYPEFSDDPTHTVLDSDVETLPPLIGYCKPGLDDVAVYLHSSGSTGFPKPIPRTHRNILEYILSPCCTVYINRSKRVRMPGMQLPPFHAIGIVVELFLPLFSCISIVLFPPSVKSPEMNPPFATPENTLAHIRRTRCNALVSVPAFLQTWARDPEAIDVLRGLDIVSYGGGALSQTLGDRLVRNGINLQSLYGGTEVGGPAYSSLREGDKMEWEYVEFSDDCDVRWIPQGDGTFECHLFSTDTYHISVQNLQGGGYATSDLFRRHPDKEHLWKFAGRLDDIIVHSSGEKTVPLPLEGIIMSSPHVAGCVIFGKGHDQPGVLIEPSAEHEIDIADALQASQFRNLIWPVINEANKIAPAYSKLFKELILIADRRKPLPRAPNGTVIRKMALSAYTDEIEALYRSIESAQGPESIELQEGWDKDEQCLIDWILKQVRELCPDKAISSTDNLFEQGLDSLSATILHRRITSALKSRNLSEDSVTRNVVYTYPTITTLAGHIHGLLRHPVIGASTSSIGNTHVKAIEEMIRRYEFSDVDMRPPRLHNASGPLERVVLLTGSTGHLGSQILNGLIRDPTIRKIYTINRPSTTQTISQRHSERFMDKDMDEDILESPKIVYLETEYSDAKLGLSDDLYSELCSCVDIVIHVAWRLDFNLSLSSFESHVRGTHDLIELARSRHDASDIKFIFTSSVSAAQSWDQSFGAYPEELVMDPKYAVGIGYGESKYVTERILATSGLNATSLRIGQITGSSNGAWATSDWIPILVKSCLEMESLPSAYGNVSWLPMDVVTNCILDLVSFDGEYPKALNLVHPRAVKWDSVMGYIREALRLKRAASLPYVPFSRWVELLEGRCTAPEADDLRQIPAIKLLEFFKQLSARDLDSPHTDKEVFGTTTFSTNKIAAMSNSLATAHSLMQEDASRWVKYWDSRLLFD</sequence>